<feature type="compositionally biased region" description="Basic and acidic residues" evidence="1">
    <location>
        <begin position="82"/>
        <end position="99"/>
    </location>
</feature>
<evidence type="ECO:0000313" key="3">
    <source>
        <dbReference type="Proteomes" id="UP001610334"/>
    </source>
</evidence>
<name>A0ABR4HE72_9EURO</name>
<feature type="region of interest" description="Disordered" evidence="1">
    <location>
        <begin position="70"/>
        <end position="195"/>
    </location>
</feature>
<organism evidence="2 3">
    <name type="scientific">Aspergillus granulosus</name>
    <dbReference type="NCBI Taxonomy" id="176169"/>
    <lineage>
        <taxon>Eukaryota</taxon>
        <taxon>Fungi</taxon>
        <taxon>Dikarya</taxon>
        <taxon>Ascomycota</taxon>
        <taxon>Pezizomycotina</taxon>
        <taxon>Eurotiomycetes</taxon>
        <taxon>Eurotiomycetidae</taxon>
        <taxon>Eurotiales</taxon>
        <taxon>Aspergillaceae</taxon>
        <taxon>Aspergillus</taxon>
        <taxon>Aspergillus subgen. Nidulantes</taxon>
    </lineage>
</organism>
<dbReference type="PANTHER" id="PTHR41805:SF1">
    <property type="entry name" value="RRNA-PROCESSING PROTEIN FYV7"/>
    <property type="match status" value="1"/>
</dbReference>
<dbReference type="Proteomes" id="UP001610334">
    <property type="component" value="Unassembled WGS sequence"/>
</dbReference>
<evidence type="ECO:0008006" key="4">
    <source>
        <dbReference type="Google" id="ProtNLM"/>
    </source>
</evidence>
<feature type="compositionally biased region" description="Basic residues" evidence="1">
    <location>
        <begin position="134"/>
        <end position="145"/>
    </location>
</feature>
<feature type="region of interest" description="Disordered" evidence="1">
    <location>
        <begin position="1"/>
        <end position="45"/>
    </location>
</feature>
<feature type="compositionally biased region" description="Basic and acidic residues" evidence="1">
    <location>
        <begin position="146"/>
        <end position="195"/>
    </location>
</feature>
<gene>
    <name evidence="2" type="ORF">BJX63DRAFT_213472</name>
</gene>
<reference evidence="2 3" key="1">
    <citation type="submission" date="2024-07" db="EMBL/GenBank/DDBJ databases">
        <title>Section-level genome sequencing and comparative genomics of Aspergillus sections Usti and Cavernicolus.</title>
        <authorList>
            <consortium name="Lawrence Berkeley National Laboratory"/>
            <person name="Nybo J.L."/>
            <person name="Vesth T.C."/>
            <person name="Theobald S."/>
            <person name="Frisvad J.C."/>
            <person name="Larsen T.O."/>
            <person name="Kjaerboelling I."/>
            <person name="Rothschild-Mancinelli K."/>
            <person name="Lyhne E.K."/>
            <person name="Kogle M.E."/>
            <person name="Barry K."/>
            <person name="Clum A."/>
            <person name="Na H."/>
            <person name="Ledsgaard L."/>
            <person name="Lin J."/>
            <person name="Lipzen A."/>
            <person name="Kuo A."/>
            <person name="Riley R."/>
            <person name="Mondo S."/>
            <person name="Labutti K."/>
            <person name="Haridas S."/>
            <person name="Pangalinan J."/>
            <person name="Salamov A.A."/>
            <person name="Simmons B.A."/>
            <person name="Magnuson J.K."/>
            <person name="Chen J."/>
            <person name="Drula E."/>
            <person name="Henrissat B."/>
            <person name="Wiebenga A."/>
            <person name="Lubbers R.J."/>
            <person name="Gomes A.C."/>
            <person name="Makela M.R."/>
            <person name="Stajich J."/>
            <person name="Grigoriev I.V."/>
            <person name="Mortensen U.H."/>
            <person name="De Vries R.P."/>
            <person name="Baker S.E."/>
            <person name="Andersen M.R."/>
        </authorList>
    </citation>
    <scope>NUCLEOTIDE SEQUENCE [LARGE SCALE GENOMIC DNA]</scope>
    <source>
        <strain evidence="2 3">CBS 588.65</strain>
    </source>
</reference>
<evidence type="ECO:0000313" key="2">
    <source>
        <dbReference type="EMBL" id="KAL2813716.1"/>
    </source>
</evidence>
<comment type="caution">
    <text evidence="2">The sequence shown here is derived from an EMBL/GenBank/DDBJ whole genome shotgun (WGS) entry which is preliminary data.</text>
</comment>
<keyword evidence="3" id="KW-1185">Reference proteome</keyword>
<feature type="compositionally biased region" description="Basic and acidic residues" evidence="1">
    <location>
        <begin position="1"/>
        <end position="10"/>
    </location>
</feature>
<protein>
    <recommendedName>
        <fullName evidence="4">rRNA-processing protein FYV7</fullName>
    </recommendedName>
</protein>
<dbReference type="EMBL" id="JBFXLT010000038">
    <property type="protein sequence ID" value="KAL2813716.1"/>
    <property type="molecule type" value="Genomic_DNA"/>
</dbReference>
<sequence length="210" mass="23804">MAPKRPRDADSTSSNVKHQSETPASKKRKGFTVGPANLPDGTYRRKAQKIKADLIQKAKVKKAYAKVKAAELAAPKPKQFYLRREEEENKSEDAEKQDTEPASLELHPDRQAMLDTRDSGPERGGEGADGSGRGRGRGRKHKRSAFAKELEIAEKRKQAAEKRREEREFRQKDREAMARARRPDQHGKRRLGRESKVLLSRVQRLVGESV</sequence>
<dbReference type="PANTHER" id="PTHR41805">
    <property type="entry name" value="EXPRESSED PROTEIN"/>
    <property type="match status" value="1"/>
</dbReference>
<feature type="compositionally biased region" description="Polar residues" evidence="1">
    <location>
        <begin position="11"/>
        <end position="23"/>
    </location>
</feature>
<accession>A0ABR4HE72</accession>
<evidence type="ECO:0000256" key="1">
    <source>
        <dbReference type="SAM" id="MobiDB-lite"/>
    </source>
</evidence>
<feature type="compositionally biased region" description="Basic and acidic residues" evidence="1">
    <location>
        <begin position="106"/>
        <end position="126"/>
    </location>
</feature>
<proteinExistence type="predicted"/>